<dbReference type="Proteomes" id="UP000198639">
    <property type="component" value="Unassembled WGS sequence"/>
</dbReference>
<name>A0A1I1R429_9BURK</name>
<reference evidence="2" key="1">
    <citation type="submission" date="2016-10" db="EMBL/GenBank/DDBJ databases">
        <authorList>
            <person name="Varghese N."/>
            <person name="Submissions S."/>
        </authorList>
    </citation>
    <scope>NUCLEOTIDE SEQUENCE [LARGE SCALE GENOMIC DNA]</scope>
    <source>
        <strain evidence="2">CGMCC 1.12041</strain>
    </source>
</reference>
<dbReference type="AlphaFoldDB" id="A0A1I1R429"/>
<dbReference type="EMBL" id="FOLD01000021">
    <property type="protein sequence ID" value="SFD29049.1"/>
    <property type="molecule type" value="Genomic_DNA"/>
</dbReference>
<keyword evidence="2" id="KW-1185">Reference proteome</keyword>
<dbReference type="RefSeq" id="WP_143084622.1">
    <property type="nucleotide sequence ID" value="NZ_FOLD01000021.1"/>
</dbReference>
<sequence length="125" mass="13977">MTMPKTPNFAEVPTDYPHRMAYGAVSGYQPKLLLTSSPDGKFYSPGNAPEERCHDWQYSATLVSAMVNKCLESKAGKRSHLSETEIISQYYQRAVAAGGRYGTEEQLKWTFTKVAEALAWPLPEL</sequence>
<evidence type="ECO:0000313" key="1">
    <source>
        <dbReference type="EMBL" id="SFD29049.1"/>
    </source>
</evidence>
<protein>
    <submittedName>
        <fullName evidence="1">Uncharacterized protein</fullName>
    </submittedName>
</protein>
<gene>
    <name evidence="1" type="ORF">SAMN05216204_12116</name>
</gene>
<evidence type="ECO:0000313" key="2">
    <source>
        <dbReference type="Proteomes" id="UP000198639"/>
    </source>
</evidence>
<organism evidence="1 2">
    <name type="scientific">Massilia yuzhufengensis</name>
    <dbReference type="NCBI Taxonomy" id="1164594"/>
    <lineage>
        <taxon>Bacteria</taxon>
        <taxon>Pseudomonadati</taxon>
        <taxon>Pseudomonadota</taxon>
        <taxon>Betaproteobacteria</taxon>
        <taxon>Burkholderiales</taxon>
        <taxon>Oxalobacteraceae</taxon>
        <taxon>Telluria group</taxon>
        <taxon>Massilia</taxon>
    </lineage>
</organism>
<proteinExistence type="predicted"/>
<dbReference type="OrthoDB" id="8910207at2"/>
<accession>A0A1I1R429</accession>